<feature type="compositionally biased region" description="Polar residues" evidence="1">
    <location>
        <begin position="43"/>
        <end position="52"/>
    </location>
</feature>
<feature type="compositionally biased region" description="Polar residues" evidence="1">
    <location>
        <begin position="109"/>
        <end position="121"/>
    </location>
</feature>
<accession>A0A9Q0EKY9</accession>
<name>A0A9Q0EKY9_9TELE</name>
<dbReference type="AlphaFoldDB" id="A0A9Q0EKY9"/>
<evidence type="ECO:0000313" key="3">
    <source>
        <dbReference type="Proteomes" id="UP001148018"/>
    </source>
</evidence>
<reference evidence="2" key="1">
    <citation type="submission" date="2022-07" db="EMBL/GenBank/DDBJ databases">
        <title>Chromosome-level genome of Muraenolepis orangiensis.</title>
        <authorList>
            <person name="Kim J."/>
        </authorList>
    </citation>
    <scope>NUCLEOTIDE SEQUENCE</scope>
    <source>
        <strain evidence="2">KU_S4_2022</strain>
        <tissue evidence="2">Muscle</tissue>
    </source>
</reference>
<organism evidence="2 3">
    <name type="scientific">Muraenolepis orangiensis</name>
    <name type="common">Patagonian moray cod</name>
    <dbReference type="NCBI Taxonomy" id="630683"/>
    <lineage>
        <taxon>Eukaryota</taxon>
        <taxon>Metazoa</taxon>
        <taxon>Chordata</taxon>
        <taxon>Craniata</taxon>
        <taxon>Vertebrata</taxon>
        <taxon>Euteleostomi</taxon>
        <taxon>Actinopterygii</taxon>
        <taxon>Neopterygii</taxon>
        <taxon>Teleostei</taxon>
        <taxon>Neoteleostei</taxon>
        <taxon>Acanthomorphata</taxon>
        <taxon>Zeiogadaria</taxon>
        <taxon>Gadariae</taxon>
        <taxon>Gadiformes</taxon>
        <taxon>Muraenolepidoidei</taxon>
        <taxon>Muraenolepididae</taxon>
        <taxon>Muraenolepis</taxon>
    </lineage>
</organism>
<gene>
    <name evidence="2" type="ORF">NHX12_023371</name>
</gene>
<evidence type="ECO:0000256" key="1">
    <source>
        <dbReference type="SAM" id="MobiDB-lite"/>
    </source>
</evidence>
<keyword evidence="3" id="KW-1185">Reference proteome</keyword>
<protein>
    <submittedName>
        <fullName evidence="2">Uncharacterized protein</fullName>
    </submittedName>
</protein>
<evidence type="ECO:0000313" key="2">
    <source>
        <dbReference type="EMBL" id="KAJ3608841.1"/>
    </source>
</evidence>
<comment type="caution">
    <text evidence="2">The sequence shown here is derived from an EMBL/GenBank/DDBJ whole genome shotgun (WGS) entry which is preliminary data.</text>
</comment>
<feature type="compositionally biased region" description="Polar residues" evidence="1">
    <location>
        <begin position="88"/>
        <end position="97"/>
    </location>
</feature>
<sequence>MSSRLRCINFITGLPPPLEPDRAGIATAENTVALPTNPAPLTKDTQATSTHNLRPGDLSTAEGNDQSSHHHHHIHSTVDSSETHHHNSQVNSPTAPDSETRDWGRVTPDSPTDRMSSSVRVDTSTVEVAAFTATDADVPVQSHTDESLGDHLLSTTRSTMQSKVKTCGAFSCVGVACYKNMTATEICQEGRSYCELRRSVTQVTWNRYVTVWTAGCAQRCGPGESCSPFSSYRCRQQCCKACPVSCLRLGGTDAGVGTATPRLYAPLMLALMCITSQLIGRLLS</sequence>
<proteinExistence type="predicted"/>
<dbReference type="Proteomes" id="UP001148018">
    <property type="component" value="Unassembled WGS sequence"/>
</dbReference>
<feature type="region of interest" description="Disordered" evidence="1">
    <location>
        <begin position="31"/>
        <end position="121"/>
    </location>
</feature>
<dbReference type="OrthoDB" id="8914307at2759"/>
<dbReference type="EMBL" id="JANIIK010000039">
    <property type="protein sequence ID" value="KAJ3608841.1"/>
    <property type="molecule type" value="Genomic_DNA"/>
</dbReference>